<dbReference type="RefSeq" id="WP_109061092.1">
    <property type="nucleotide sequence ID" value="NZ_QETA01000002.1"/>
</dbReference>
<evidence type="ECO:0000313" key="3">
    <source>
        <dbReference type="Proteomes" id="UP000245212"/>
    </source>
</evidence>
<evidence type="ECO:0000256" key="1">
    <source>
        <dbReference type="SAM" id="SignalP"/>
    </source>
</evidence>
<proteinExistence type="predicted"/>
<dbReference type="AlphaFoldDB" id="A0A2V1JY51"/>
<sequence>MKTTFRSVPLVCAMFAGAAFAPAAMAQDALSEFSISGNATIVNDYRFRGYTQTNFKPAIQLGFDVEHSSGFYLGNWNSNVSDDLFPDGNLEMDFYGGWKGALGDSGVGIDVGVLYYYYPGSDANKINPEKSGPINNTDLYLGLDYDTGRYGSYGLKYSYTPSDFFKAEDTKGTWYLAAEAAYDLGDGWGLNAHLGYQKLKNTVNREGDSLGHYVDYQLGVTKDIQGWTLGLAAVGATKDNWYATNKGKDGGRLGVLFSVSKAF</sequence>
<evidence type="ECO:0008006" key="4">
    <source>
        <dbReference type="Google" id="ProtNLM"/>
    </source>
</evidence>
<reference evidence="3" key="1">
    <citation type="submission" date="2018-05" db="EMBL/GenBank/DDBJ databases">
        <authorList>
            <person name="Li Y."/>
        </authorList>
    </citation>
    <scope>NUCLEOTIDE SEQUENCE [LARGE SCALE GENOMIC DNA]</scope>
    <source>
        <strain evidence="3">3d-2-2</strain>
    </source>
</reference>
<feature type="chain" id="PRO_5015949660" description="Porin" evidence="1">
    <location>
        <begin position="27"/>
        <end position="263"/>
    </location>
</feature>
<evidence type="ECO:0000313" key="2">
    <source>
        <dbReference type="EMBL" id="PWF23814.1"/>
    </source>
</evidence>
<dbReference type="EMBL" id="QETA01000002">
    <property type="protein sequence ID" value="PWF23814.1"/>
    <property type="molecule type" value="Genomic_DNA"/>
</dbReference>
<dbReference type="InterPro" id="IPR010239">
    <property type="entry name" value="CHP02001"/>
</dbReference>
<organism evidence="2 3">
    <name type="scientific">Corticimicrobacter populi</name>
    <dbReference type="NCBI Taxonomy" id="2175229"/>
    <lineage>
        <taxon>Bacteria</taxon>
        <taxon>Pseudomonadati</taxon>
        <taxon>Pseudomonadota</taxon>
        <taxon>Betaproteobacteria</taxon>
        <taxon>Burkholderiales</taxon>
        <taxon>Alcaligenaceae</taxon>
        <taxon>Corticimicrobacter</taxon>
    </lineage>
</organism>
<dbReference type="Pfam" id="PF09694">
    <property type="entry name" value="Gcw_chp"/>
    <property type="match status" value="1"/>
</dbReference>
<keyword evidence="3" id="KW-1185">Reference proteome</keyword>
<dbReference type="NCBIfam" id="TIGR02001">
    <property type="entry name" value="gcw_chp"/>
    <property type="match status" value="1"/>
</dbReference>
<feature type="signal peptide" evidence="1">
    <location>
        <begin position="1"/>
        <end position="26"/>
    </location>
</feature>
<accession>A0A2V1JY51</accession>
<dbReference type="Proteomes" id="UP000245212">
    <property type="component" value="Unassembled WGS sequence"/>
</dbReference>
<keyword evidence="1" id="KW-0732">Signal</keyword>
<gene>
    <name evidence="2" type="ORF">DD235_05575</name>
</gene>
<protein>
    <recommendedName>
        <fullName evidence="4">Porin</fullName>
    </recommendedName>
</protein>
<name>A0A2V1JY51_9BURK</name>
<comment type="caution">
    <text evidence="2">The sequence shown here is derived from an EMBL/GenBank/DDBJ whole genome shotgun (WGS) entry which is preliminary data.</text>
</comment>